<keyword evidence="3" id="KW-1185">Reference proteome</keyword>
<feature type="transmembrane region" description="Helical" evidence="1">
    <location>
        <begin position="67"/>
        <end position="86"/>
    </location>
</feature>
<feature type="transmembrane region" description="Helical" evidence="1">
    <location>
        <begin position="30"/>
        <end position="55"/>
    </location>
</feature>
<reference evidence="2 3" key="1">
    <citation type="submission" date="2023-04" db="EMBL/GenBank/DDBJ databases">
        <authorList>
            <person name="Hsu D."/>
        </authorList>
    </citation>
    <scope>NUCLEOTIDE SEQUENCE [LARGE SCALE GENOMIC DNA]</scope>
    <source>
        <strain evidence="2 3">MK1</strain>
    </source>
</reference>
<dbReference type="RefSeq" id="WP_366922488.1">
    <property type="nucleotide sequence ID" value="NZ_CP121694.1"/>
</dbReference>
<feature type="transmembrane region" description="Helical" evidence="1">
    <location>
        <begin position="6"/>
        <end position="23"/>
    </location>
</feature>
<dbReference type="NCBIfam" id="TIGR02849">
    <property type="entry name" value="spore_III_AD"/>
    <property type="match status" value="1"/>
</dbReference>
<sequence length="129" mass="13838">MEIFQIVGFGLITVVLIVLVKQLDGAHLGALIRVVFGAVVFLLLLGKIANILDIVQELFLRANVNQFYLGTILKVIGIAYIAEFGAQVCRDAGESAIAQKVEFAGKILVLVLALPILAAIVETVIKLLP</sequence>
<proteinExistence type="predicted"/>
<dbReference type="InterPro" id="IPR014211">
    <property type="entry name" value="Spore_III_AD"/>
</dbReference>
<dbReference type="Proteomes" id="UP001329915">
    <property type="component" value="Chromosome"/>
</dbReference>
<evidence type="ECO:0000256" key="1">
    <source>
        <dbReference type="SAM" id="Phobius"/>
    </source>
</evidence>
<dbReference type="Pfam" id="PF06686">
    <property type="entry name" value="SpoIIIAC"/>
    <property type="match status" value="2"/>
</dbReference>
<evidence type="ECO:0000313" key="2">
    <source>
        <dbReference type="EMBL" id="WRO23102.1"/>
    </source>
</evidence>
<gene>
    <name evidence="2" type="primary">spoIIIAD</name>
    <name evidence="2" type="ORF">MFMK1_002950</name>
</gene>
<keyword evidence="1" id="KW-0812">Transmembrane</keyword>
<dbReference type="EMBL" id="CP121694">
    <property type="protein sequence ID" value="WRO23102.1"/>
    <property type="molecule type" value="Genomic_DNA"/>
</dbReference>
<organism evidence="2 3">
    <name type="scientific">Metallumcola ferriviriculae</name>
    <dbReference type="NCBI Taxonomy" id="3039180"/>
    <lineage>
        <taxon>Bacteria</taxon>
        <taxon>Bacillati</taxon>
        <taxon>Bacillota</taxon>
        <taxon>Clostridia</taxon>
        <taxon>Neomoorellales</taxon>
        <taxon>Desulfitibacteraceae</taxon>
        <taxon>Metallumcola</taxon>
    </lineage>
</organism>
<protein>
    <submittedName>
        <fullName evidence="2">Stage III sporulation protein AD</fullName>
    </submittedName>
</protein>
<name>A0AAU0URT3_9FIRM</name>
<dbReference type="KEGG" id="dbc:MFMK1_002950"/>
<keyword evidence="1" id="KW-0472">Membrane</keyword>
<evidence type="ECO:0000313" key="3">
    <source>
        <dbReference type="Proteomes" id="UP001329915"/>
    </source>
</evidence>
<keyword evidence="1" id="KW-1133">Transmembrane helix</keyword>
<feature type="transmembrane region" description="Helical" evidence="1">
    <location>
        <begin position="107"/>
        <end position="128"/>
    </location>
</feature>
<dbReference type="AlphaFoldDB" id="A0AAU0URT3"/>
<dbReference type="InterPro" id="IPR025664">
    <property type="entry name" value="Spore_III_AC/AD"/>
</dbReference>
<accession>A0AAU0URT3</accession>